<protein>
    <recommendedName>
        <fullName evidence="2">SANT domain-containing protein</fullName>
    </recommendedName>
</protein>
<accession>A0AAP0JA34</accession>
<evidence type="ECO:0000259" key="2">
    <source>
        <dbReference type="PROSITE" id="PS51293"/>
    </source>
</evidence>
<feature type="domain" description="SANT" evidence="2">
    <location>
        <begin position="537"/>
        <end position="585"/>
    </location>
</feature>
<feature type="compositionally biased region" description="Basic residues" evidence="1">
    <location>
        <begin position="462"/>
        <end position="480"/>
    </location>
</feature>
<dbReference type="PROSITE" id="PS51293">
    <property type="entry name" value="SANT"/>
    <property type="match status" value="1"/>
</dbReference>
<dbReference type="InterPro" id="IPR009057">
    <property type="entry name" value="Homeodomain-like_sf"/>
</dbReference>
<feature type="compositionally biased region" description="Basic residues" evidence="1">
    <location>
        <begin position="494"/>
        <end position="506"/>
    </location>
</feature>
<dbReference type="InterPro" id="IPR039467">
    <property type="entry name" value="TFIIIB_B''_Myb"/>
</dbReference>
<feature type="compositionally biased region" description="Polar residues" evidence="1">
    <location>
        <begin position="434"/>
        <end position="445"/>
    </location>
</feature>
<dbReference type="SMART" id="SM00717">
    <property type="entry name" value="SANT"/>
    <property type="match status" value="1"/>
</dbReference>
<name>A0AAP0JA34_9MAGN</name>
<keyword evidence="4" id="KW-1185">Reference proteome</keyword>
<reference evidence="3 4" key="1">
    <citation type="submission" date="2024-01" db="EMBL/GenBank/DDBJ databases">
        <title>Genome assemblies of Stephania.</title>
        <authorList>
            <person name="Yang L."/>
        </authorList>
    </citation>
    <scope>NUCLEOTIDE SEQUENCE [LARGE SCALE GENOMIC DNA]</scope>
    <source>
        <strain evidence="3">QJT</strain>
        <tissue evidence="3">Leaf</tissue>
    </source>
</reference>
<sequence>MLNVYLLTAKAGAKFQPKAKARVKKQSKPVLTSNLTNATLTEGKADTNVLHPPSPLVAVSTNAECLTNPIDTSNIFESEELVRRAEVSHSEIPISGDERPASALHVNTKDDMDSSHTKLTKSNIHGDLQSTFPGLEEPKAKGNAQPKNKPSPSGTVTNDLPEPSLTGASNSRDIVNGPDIPASSSNGLSVLQCCTSVPRDDSLKDHASQDPISSQVAGDFNLSGDSLIDAGRLNREEAVAFPGSESFGAPDQPDANAGEAIKLNSSNVLHFSGDGRLMASDTEHLEENLASAVPTVDFQDVSTLETSASPPNYTPSEFQDPELLENVAVASDLNATAVDDLADSHVILESSKNEKTRNSKRKCKVATREVGRGVHSRDSEEHPQGNQDENFTIGEGNEAAEPKMKLRKRRNTSSAEFQENGSQVNGDIIEDVTSDSLMDQGLNNSDGDDYDYEEEETPGLKKAPKRSKKPAAKKTVRRSKKAEEAGKSNENPPKKKFSHSTRRNRRQGLENPDDGGGVSKIDESSVKLNYHSYMDKTPKERWSKHDTELFYKGIQQFGTDFAMIQQLFPGRTRHQVKLKYKKEERQHPLKVYDALTSRSKEIHAFQMMSDFGKGGTAALAITFSRNDLPDPNR</sequence>
<feature type="compositionally biased region" description="Basic and acidic residues" evidence="1">
    <location>
        <begin position="366"/>
        <end position="383"/>
    </location>
</feature>
<feature type="compositionally biased region" description="Polar residues" evidence="1">
    <location>
        <begin position="120"/>
        <end position="132"/>
    </location>
</feature>
<dbReference type="GO" id="GO:0000126">
    <property type="term" value="C:transcription factor TFIIIB complex"/>
    <property type="evidence" value="ECO:0007669"/>
    <property type="project" value="TreeGrafter"/>
</dbReference>
<gene>
    <name evidence="3" type="ORF">Sjap_010287</name>
</gene>
<dbReference type="InterPro" id="IPR017884">
    <property type="entry name" value="SANT_dom"/>
</dbReference>
<dbReference type="GO" id="GO:0001156">
    <property type="term" value="F:TFIIIC-class transcription factor complex binding"/>
    <property type="evidence" value="ECO:0007669"/>
    <property type="project" value="TreeGrafter"/>
</dbReference>
<dbReference type="SUPFAM" id="SSF46689">
    <property type="entry name" value="Homeodomain-like"/>
    <property type="match status" value="1"/>
</dbReference>
<proteinExistence type="predicted"/>
<dbReference type="GO" id="GO:0070898">
    <property type="term" value="P:RNA polymerase III preinitiation complex assembly"/>
    <property type="evidence" value="ECO:0007669"/>
    <property type="project" value="TreeGrafter"/>
</dbReference>
<dbReference type="PANTHER" id="PTHR22929:SF0">
    <property type="entry name" value="TRANSCRIPTION FACTOR TFIIIB COMPONENT B'' HOMOLOG"/>
    <property type="match status" value="1"/>
</dbReference>
<evidence type="ECO:0000313" key="4">
    <source>
        <dbReference type="Proteomes" id="UP001417504"/>
    </source>
</evidence>
<evidence type="ECO:0000256" key="1">
    <source>
        <dbReference type="SAM" id="MobiDB-lite"/>
    </source>
</evidence>
<feature type="compositionally biased region" description="Acidic residues" evidence="1">
    <location>
        <begin position="446"/>
        <end position="457"/>
    </location>
</feature>
<evidence type="ECO:0000313" key="3">
    <source>
        <dbReference type="EMBL" id="KAK9129800.1"/>
    </source>
</evidence>
<feature type="compositionally biased region" description="Polar residues" evidence="1">
    <location>
        <begin position="412"/>
        <end position="425"/>
    </location>
</feature>
<feature type="region of interest" description="Disordered" evidence="1">
    <location>
        <begin position="89"/>
        <end position="187"/>
    </location>
</feature>
<dbReference type="EMBL" id="JBBNAE010000004">
    <property type="protein sequence ID" value="KAK9129800.1"/>
    <property type="molecule type" value="Genomic_DNA"/>
</dbReference>
<dbReference type="AlphaFoldDB" id="A0AAP0JA34"/>
<dbReference type="Pfam" id="PF15963">
    <property type="entry name" value="Myb_DNA-bind_7"/>
    <property type="match status" value="1"/>
</dbReference>
<comment type="caution">
    <text evidence="3">The sequence shown here is derived from an EMBL/GenBank/DDBJ whole genome shotgun (WGS) entry which is preliminary data.</text>
</comment>
<dbReference type="InterPro" id="IPR001005">
    <property type="entry name" value="SANT/Myb"/>
</dbReference>
<feature type="region of interest" description="Disordered" evidence="1">
    <location>
        <begin position="201"/>
        <end position="221"/>
    </location>
</feature>
<organism evidence="3 4">
    <name type="scientific">Stephania japonica</name>
    <dbReference type="NCBI Taxonomy" id="461633"/>
    <lineage>
        <taxon>Eukaryota</taxon>
        <taxon>Viridiplantae</taxon>
        <taxon>Streptophyta</taxon>
        <taxon>Embryophyta</taxon>
        <taxon>Tracheophyta</taxon>
        <taxon>Spermatophyta</taxon>
        <taxon>Magnoliopsida</taxon>
        <taxon>Ranunculales</taxon>
        <taxon>Menispermaceae</taxon>
        <taxon>Menispermoideae</taxon>
        <taxon>Cissampelideae</taxon>
        <taxon>Stephania</taxon>
    </lineage>
</organism>
<feature type="region of interest" description="Disordered" evidence="1">
    <location>
        <begin position="352"/>
        <end position="523"/>
    </location>
</feature>
<dbReference type="PANTHER" id="PTHR22929">
    <property type="entry name" value="RNA POLYMERASE III TRANSCRIPTION INITIATION FACTOR B"/>
    <property type="match status" value="1"/>
</dbReference>
<feature type="compositionally biased region" description="Polar residues" evidence="1">
    <location>
        <begin position="145"/>
        <end position="158"/>
    </location>
</feature>
<dbReference type="CDD" id="cd00167">
    <property type="entry name" value="SANT"/>
    <property type="match status" value="1"/>
</dbReference>
<dbReference type="Gene3D" id="1.10.10.60">
    <property type="entry name" value="Homeodomain-like"/>
    <property type="match status" value="1"/>
</dbReference>
<feature type="compositionally biased region" description="Basic and acidic residues" evidence="1">
    <location>
        <begin position="107"/>
        <end position="116"/>
    </location>
</feature>
<dbReference type="Proteomes" id="UP001417504">
    <property type="component" value="Unassembled WGS sequence"/>
</dbReference>